<evidence type="ECO:0000313" key="1">
    <source>
        <dbReference type="EMBL" id="CAI2196759.1"/>
    </source>
</evidence>
<keyword evidence="2" id="KW-1185">Reference proteome</keyword>
<feature type="non-terminal residue" evidence="1">
    <location>
        <position position="42"/>
    </location>
</feature>
<reference evidence="1" key="1">
    <citation type="submission" date="2022-08" db="EMBL/GenBank/DDBJ databases">
        <authorList>
            <person name="Kallberg Y."/>
            <person name="Tangrot J."/>
            <person name="Rosling A."/>
        </authorList>
    </citation>
    <scope>NUCLEOTIDE SEQUENCE</scope>
    <source>
        <strain evidence="1">Wild A</strain>
    </source>
</reference>
<dbReference type="EMBL" id="CAMKVN010014907">
    <property type="protein sequence ID" value="CAI2196759.1"/>
    <property type="molecule type" value="Genomic_DNA"/>
</dbReference>
<dbReference type="AlphaFoldDB" id="A0A9W4T8N4"/>
<proteinExistence type="predicted"/>
<dbReference type="Proteomes" id="UP001153678">
    <property type="component" value="Unassembled WGS sequence"/>
</dbReference>
<gene>
    <name evidence="1" type="ORF">FWILDA_LOCUS17739</name>
</gene>
<name>A0A9W4T8N4_9GLOM</name>
<accession>A0A9W4T8N4</accession>
<comment type="caution">
    <text evidence="1">The sequence shown here is derived from an EMBL/GenBank/DDBJ whole genome shotgun (WGS) entry which is preliminary data.</text>
</comment>
<organism evidence="1 2">
    <name type="scientific">Funneliformis geosporum</name>
    <dbReference type="NCBI Taxonomy" id="1117311"/>
    <lineage>
        <taxon>Eukaryota</taxon>
        <taxon>Fungi</taxon>
        <taxon>Fungi incertae sedis</taxon>
        <taxon>Mucoromycota</taxon>
        <taxon>Glomeromycotina</taxon>
        <taxon>Glomeromycetes</taxon>
        <taxon>Glomerales</taxon>
        <taxon>Glomeraceae</taxon>
        <taxon>Funneliformis</taxon>
    </lineage>
</organism>
<protein>
    <submittedName>
        <fullName evidence="1">3476_t:CDS:1</fullName>
    </submittedName>
</protein>
<feature type="non-terminal residue" evidence="1">
    <location>
        <position position="1"/>
    </location>
</feature>
<sequence length="42" mass="4746">VTGYVKCKQPALFYLILELYHAAINRMRKRYADTVATGNGAK</sequence>
<evidence type="ECO:0000313" key="2">
    <source>
        <dbReference type="Proteomes" id="UP001153678"/>
    </source>
</evidence>